<dbReference type="Proteomes" id="UP000028863">
    <property type="component" value="Unassembled WGS sequence"/>
</dbReference>
<evidence type="ECO:0000313" key="1">
    <source>
        <dbReference type="EMBL" id="CDO04085.1"/>
    </source>
</evidence>
<proteinExistence type="predicted"/>
<gene>
    <name evidence="1" type="ORF">BN988_02627</name>
</gene>
<dbReference type="EMBL" id="CCAX010000002">
    <property type="protein sequence ID" value="CDO04085.1"/>
    <property type="molecule type" value="Genomic_DNA"/>
</dbReference>
<reference evidence="1" key="2">
    <citation type="submission" date="2014-03" db="EMBL/GenBank/DDBJ databases">
        <authorList>
            <person name="Urmite Genomes"/>
        </authorList>
    </citation>
    <scope>NUCLEOTIDE SEQUENCE</scope>
    <source>
        <strain evidence="1">S1</strain>
    </source>
</reference>
<protein>
    <submittedName>
        <fullName evidence="1">Uncharacterized protein</fullName>
    </submittedName>
</protein>
<organism evidence="1 2">
    <name type="scientific">Oceanobacillus picturae</name>
    <dbReference type="NCBI Taxonomy" id="171693"/>
    <lineage>
        <taxon>Bacteria</taxon>
        <taxon>Bacillati</taxon>
        <taxon>Bacillota</taxon>
        <taxon>Bacilli</taxon>
        <taxon>Bacillales</taxon>
        <taxon>Bacillaceae</taxon>
        <taxon>Oceanobacillus</taxon>
    </lineage>
</organism>
<keyword evidence="2" id="KW-1185">Reference proteome</keyword>
<dbReference type="AlphaFoldDB" id="W9BCQ4"/>
<dbReference type="STRING" id="171693.BN988_02627"/>
<comment type="caution">
    <text evidence="1">The sequence shown here is derived from an EMBL/GenBank/DDBJ whole genome shotgun (WGS) entry which is preliminary data.</text>
</comment>
<reference evidence="1" key="1">
    <citation type="submission" date="2014-03" db="EMBL/GenBank/DDBJ databases">
        <title>Draft genome sequencing of Oceanobacillus picturae strain S1 isolated from human gut.</title>
        <authorList>
            <person name="Croce O."/>
            <person name="Lagier J.C."/>
            <person name="Raoult D."/>
        </authorList>
    </citation>
    <scope>NUCLEOTIDE SEQUENCE [LARGE SCALE GENOMIC DNA]</scope>
    <source>
        <strain evidence="1">S1</strain>
    </source>
</reference>
<sequence>MGNEISIPTLSVSTKLYIFHRLKNRNVQGISVFFNKILKKSDPIQLSIRWLNRKKKSSKEWFHELEKGISSCTIECNVNFIG</sequence>
<name>W9BCQ4_9BACI</name>
<accession>W9BCQ4</accession>
<evidence type="ECO:0000313" key="2">
    <source>
        <dbReference type="Proteomes" id="UP000028863"/>
    </source>
</evidence>